<organism evidence="3">
    <name type="scientific">hydrothermal vent metagenome</name>
    <dbReference type="NCBI Taxonomy" id="652676"/>
    <lineage>
        <taxon>unclassified sequences</taxon>
        <taxon>metagenomes</taxon>
        <taxon>ecological metagenomes</taxon>
    </lineage>
</organism>
<gene>
    <name evidence="3" type="ORF">MNBD_DELTA04-89</name>
</gene>
<proteinExistence type="predicted"/>
<protein>
    <recommendedName>
        <fullName evidence="2">PatA-like N-terminal domain-containing protein</fullName>
    </recommendedName>
</protein>
<dbReference type="PANTHER" id="PTHR36304:SF4">
    <property type="entry name" value="DUF4388 DOMAIN-CONTAINING PROTEIN"/>
    <property type="match status" value="1"/>
</dbReference>
<name>A0A3B0V6R4_9ZZZZ</name>
<reference evidence="3" key="1">
    <citation type="submission" date="2018-06" db="EMBL/GenBank/DDBJ databases">
        <authorList>
            <person name="Zhirakovskaya E."/>
        </authorList>
    </citation>
    <scope>NUCLEOTIDE SEQUENCE</scope>
</reference>
<feature type="region of interest" description="Disordered" evidence="1">
    <location>
        <begin position="205"/>
        <end position="225"/>
    </location>
</feature>
<dbReference type="PANTHER" id="PTHR36304">
    <property type="entry name" value="DOMAIN GTPASE-ACTIVATING PROTEIN, PUTATIVE-RELATED-RELATED"/>
    <property type="match status" value="1"/>
</dbReference>
<dbReference type="AlphaFoldDB" id="A0A3B0V6R4"/>
<evidence type="ECO:0000259" key="2">
    <source>
        <dbReference type="Pfam" id="PF14332"/>
    </source>
</evidence>
<sequence>MTTFAVAFDIVYERNCPFYCNNDGFVLTDNAVNLPAGRPSCLILVRELTSLLFTLLPHAATGFAEQQDTVFTCGGCTGLIKFRLGELAEESGEQTVAEDDGVMISGRLDAISLLELLQVFHMHQKTGRLLLDVSAGQGRISFREGALIAARFGGIDNQEAIYALLREREGHFDYIPGLSPSLMEARELGDFMLILMEGCRHLDEAEEKGKTAEEKEEPPVMSSDK</sequence>
<dbReference type="Pfam" id="PF14332">
    <property type="entry name" value="DUF4388"/>
    <property type="match status" value="1"/>
</dbReference>
<evidence type="ECO:0000256" key="1">
    <source>
        <dbReference type="SAM" id="MobiDB-lite"/>
    </source>
</evidence>
<dbReference type="EMBL" id="UOEY01000063">
    <property type="protein sequence ID" value="VAW38651.1"/>
    <property type="molecule type" value="Genomic_DNA"/>
</dbReference>
<accession>A0A3B0V6R4</accession>
<feature type="domain" description="PatA-like N-terminal" evidence="2">
    <location>
        <begin position="105"/>
        <end position="205"/>
    </location>
</feature>
<dbReference type="InterPro" id="IPR025497">
    <property type="entry name" value="PatA-like_N"/>
</dbReference>
<evidence type="ECO:0000313" key="3">
    <source>
        <dbReference type="EMBL" id="VAW38651.1"/>
    </source>
</evidence>